<evidence type="ECO:0000256" key="1">
    <source>
        <dbReference type="SAM" id="MobiDB-lite"/>
    </source>
</evidence>
<feature type="region of interest" description="Disordered" evidence="1">
    <location>
        <begin position="38"/>
        <end position="79"/>
    </location>
</feature>
<gene>
    <name evidence="2" type="ORF">H0235_010512</name>
</gene>
<dbReference type="EMBL" id="JACSDY010000009">
    <property type="protein sequence ID" value="KAF7420215.1"/>
    <property type="molecule type" value="Genomic_DNA"/>
</dbReference>
<reference evidence="2" key="1">
    <citation type="journal article" date="2020" name="G3 (Bethesda)">
        <title>High-Quality Assemblies for Three Invasive Social Wasps from the &lt;i&gt;Vespula&lt;/i&gt; Genus.</title>
        <authorList>
            <person name="Harrop T.W.R."/>
            <person name="Guhlin J."/>
            <person name="McLaughlin G.M."/>
            <person name="Permina E."/>
            <person name="Stockwell P."/>
            <person name="Gilligan J."/>
            <person name="Le Lec M.F."/>
            <person name="Gruber M.A.M."/>
            <person name="Quinn O."/>
            <person name="Lovegrove M."/>
            <person name="Duncan E.J."/>
            <person name="Remnant E.J."/>
            <person name="Van Eeckhoven J."/>
            <person name="Graham B."/>
            <person name="Knapp R.A."/>
            <person name="Langford K.W."/>
            <person name="Kronenberg Z."/>
            <person name="Press M.O."/>
            <person name="Eacker S.M."/>
            <person name="Wilson-Rankin E.E."/>
            <person name="Purcell J."/>
            <person name="Lester P.J."/>
            <person name="Dearden P.K."/>
        </authorList>
    </citation>
    <scope>NUCLEOTIDE SEQUENCE</scope>
    <source>
        <strain evidence="2">Volc-1</strain>
    </source>
</reference>
<feature type="region of interest" description="Disordered" evidence="1">
    <location>
        <begin position="1"/>
        <end position="26"/>
    </location>
</feature>
<name>A0A834U7S7_VESPE</name>
<keyword evidence="3" id="KW-1185">Reference proteome</keyword>
<dbReference type="AlphaFoldDB" id="A0A834U7S7"/>
<accession>A0A834U7S7</accession>
<protein>
    <submittedName>
        <fullName evidence="2">Uncharacterized protein</fullName>
    </submittedName>
</protein>
<sequence>MRTVTEDAGTEGTTGGGPAATIQQRAAPIGRHHVVVDHDRVESEQRHHRGGHQQQSRPSSQPRAASRAPTPRSLEQVDAINGDVRRSAFTRRKVPPKRVETKRFALPRGQLHCFAGQTKYTCEAGDPRLPG</sequence>
<feature type="compositionally biased region" description="Low complexity" evidence="1">
    <location>
        <begin position="1"/>
        <end position="11"/>
    </location>
</feature>
<organism evidence="2 3">
    <name type="scientific">Vespula pensylvanica</name>
    <name type="common">Western yellow jacket</name>
    <name type="synonym">Wasp</name>
    <dbReference type="NCBI Taxonomy" id="30213"/>
    <lineage>
        <taxon>Eukaryota</taxon>
        <taxon>Metazoa</taxon>
        <taxon>Ecdysozoa</taxon>
        <taxon>Arthropoda</taxon>
        <taxon>Hexapoda</taxon>
        <taxon>Insecta</taxon>
        <taxon>Pterygota</taxon>
        <taxon>Neoptera</taxon>
        <taxon>Endopterygota</taxon>
        <taxon>Hymenoptera</taxon>
        <taxon>Apocrita</taxon>
        <taxon>Aculeata</taxon>
        <taxon>Vespoidea</taxon>
        <taxon>Vespidae</taxon>
        <taxon>Vespinae</taxon>
        <taxon>Vespula</taxon>
    </lineage>
</organism>
<evidence type="ECO:0000313" key="2">
    <source>
        <dbReference type="EMBL" id="KAF7420215.1"/>
    </source>
</evidence>
<proteinExistence type="predicted"/>
<dbReference type="Proteomes" id="UP000600918">
    <property type="component" value="Unassembled WGS sequence"/>
</dbReference>
<comment type="caution">
    <text evidence="2">The sequence shown here is derived from an EMBL/GenBank/DDBJ whole genome shotgun (WGS) entry which is preliminary data.</text>
</comment>
<evidence type="ECO:0000313" key="3">
    <source>
        <dbReference type="Proteomes" id="UP000600918"/>
    </source>
</evidence>
<feature type="compositionally biased region" description="Low complexity" evidence="1">
    <location>
        <begin position="52"/>
        <end position="73"/>
    </location>
</feature>